<accession>A0A5B0MYI2</accession>
<proteinExistence type="predicted"/>
<dbReference type="EMBL" id="VDEP01000441">
    <property type="protein sequence ID" value="KAA1081662.1"/>
    <property type="molecule type" value="Genomic_DNA"/>
</dbReference>
<gene>
    <name evidence="1" type="ORF">PGTUg99_026738</name>
</gene>
<evidence type="ECO:0000313" key="1">
    <source>
        <dbReference type="EMBL" id="KAA1081662.1"/>
    </source>
</evidence>
<dbReference type="AlphaFoldDB" id="A0A5B0MYI2"/>
<name>A0A5B0MYI2_PUCGR</name>
<sequence length="71" mass="7618">MGGTRPWRMVRLATLKRAESTVSTKADTSFADFLKTSKHQYEGDTGRDGVFLDLTSSRFLASGGGGFDGGL</sequence>
<reference evidence="1 2" key="1">
    <citation type="submission" date="2019-05" db="EMBL/GenBank/DDBJ databases">
        <title>Emergence of the Ug99 lineage of the wheat stem rust pathogen through somatic hybridization.</title>
        <authorList>
            <person name="Li F."/>
            <person name="Upadhyaya N.M."/>
            <person name="Sperschneider J."/>
            <person name="Matny O."/>
            <person name="Nguyen-Phuc H."/>
            <person name="Mago R."/>
            <person name="Raley C."/>
            <person name="Miller M.E."/>
            <person name="Silverstein K.A.T."/>
            <person name="Henningsen E."/>
            <person name="Hirsch C.D."/>
            <person name="Visser B."/>
            <person name="Pretorius Z.A."/>
            <person name="Steffenson B.J."/>
            <person name="Schwessinger B."/>
            <person name="Dodds P.N."/>
            <person name="Figueroa M."/>
        </authorList>
    </citation>
    <scope>NUCLEOTIDE SEQUENCE [LARGE SCALE GENOMIC DNA]</scope>
    <source>
        <strain evidence="1 2">Ug99</strain>
    </source>
</reference>
<organism evidence="1 2">
    <name type="scientific">Puccinia graminis f. sp. tritici</name>
    <dbReference type="NCBI Taxonomy" id="56615"/>
    <lineage>
        <taxon>Eukaryota</taxon>
        <taxon>Fungi</taxon>
        <taxon>Dikarya</taxon>
        <taxon>Basidiomycota</taxon>
        <taxon>Pucciniomycotina</taxon>
        <taxon>Pucciniomycetes</taxon>
        <taxon>Pucciniales</taxon>
        <taxon>Pucciniaceae</taxon>
        <taxon>Puccinia</taxon>
    </lineage>
</organism>
<comment type="caution">
    <text evidence="1">The sequence shown here is derived from an EMBL/GenBank/DDBJ whole genome shotgun (WGS) entry which is preliminary data.</text>
</comment>
<protein>
    <submittedName>
        <fullName evidence="1">Uncharacterized protein</fullName>
    </submittedName>
</protein>
<dbReference type="Proteomes" id="UP000325313">
    <property type="component" value="Unassembled WGS sequence"/>
</dbReference>
<evidence type="ECO:0000313" key="2">
    <source>
        <dbReference type="Proteomes" id="UP000325313"/>
    </source>
</evidence>